<keyword evidence="2" id="KW-1133">Transmembrane helix</keyword>
<dbReference type="STRING" id="8469.M7BML1"/>
<name>M7BML1_CHEMY</name>
<evidence type="ECO:0000313" key="3">
    <source>
        <dbReference type="EMBL" id="EMP33253.1"/>
    </source>
</evidence>
<feature type="transmembrane region" description="Helical" evidence="2">
    <location>
        <begin position="105"/>
        <end position="138"/>
    </location>
</feature>
<sequence>MPARSQSCGCSRGPNVEHGKWYGVRSYLHLFYEDCTGASLADDMTEPPVSRAHGGWPSLVWKVSLSAGVLLLLIGVAALATGYLVPPKLEGIGEEEFMVLDLQAMAYNHALVTCRLVGTVLCAVAGALGAAGVLACMLGRAARGGEEEEEQQLSPILRESPLKKHSTIIMPPAAAAGSPAVPFGTSQIQNIQPKRDTRLPLLPPSTAAPAP</sequence>
<keyword evidence="2" id="KW-0472">Membrane</keyword>
<dbReference type="KEGG" id="cmy:102933725"/>
<dbReference type="PANTHER" id="PTHR14796:SF5">
    <property type="entry name" value="NEURENSIN-2"/>
    <property type="match status" value="1"/>
</dbReference>
<dbReference type="eggNOG" id="ENOG502S1MN">
    <property type="taxonomic scope" value="Eukaryota"/>
</dbReference>
<dbReference type="GO" id="GO:0043025">
    <property type="term" value="C:neuronal cell body"/>
    <property type="evidence" value="ECO:0007669"/>
    <property type="project" value="TreeGrafter"/>
</dbReference>
<dbReference type="EMBL" id="KB536575">
    <property type="protein sequence ID" value="EMP33253.1"/>
    <property type="molecule type" value="Genomic_DNA"/>
</dbReference>
<dbReference type="GO" id="GO:0043005">
    <property type="term" value="C:neuron projection"/>
    <property type="evidence" value="ECO:0007669"/>
    <property type="project" value="TreeGrafter"/>
</dbReference>
<dbReference type="Pfam" id="PF14927">
    <property type="entry name" value="Neurensin"/>
    <property type="match status" value="1"/>
</dbReference>
<keyword evidence="2" id="KW-0812">Transmembrane</keyword>
<reference evidence="4" key="1">
    <citation type="journal article" date="2013" name="Nat. Genet.">
        <title>The draft genomes of soft-shell turtle and green sea turtle yield insights into the development and evolution of the turtle-specific body plan.</title>
        <authorList>
            <person name="Wang Z."/>
            <person name="Pascual-Anaya J."/>
            <person name="Zadissa A."/>
            <person name="Li W."/>
            <person name="Niimura Y."/>
            <person name="Huang Z."/>
            <person name="Li C."/>
            <person name="White S."/>
            <person name="Xiong Z."/>
            <person name="Fang D."/>
            <person name="Wang B."/>
            <person name="Ming Y."/>
            <person name="Chen Y."/>
            <person name="Zheng Y."/>
            <person name="Kuraku S."/>
            <person name="Pignatelli M."/>
            <person name="Herrero J."/>
            <person name="Beal K."/>
            <person name="Nozawa M."/>
            <person name="Li Q."/>
            <person name="Wang J."/>
            <person name="Zhang H."/>
            <person name="Yu L."/>
            <person name="Shigenobu S."/>
            <person name="Wang J."/>
            <person name="Liu J."/>
            <person name="Flicek P."/>
            <person name="Searle S."/>
            <person name="Wang J."/>
            <person name="Kuratani S."/>
            <person name="Yin Y."/>
            <person name="Aken B."/>
            <person name="Zhang G."/>
            <person name="Irie N."/>
        </authorList>
    </citation>
    <scope>NUCLEOTIDE SEQUENCE [LARGE SCALE GENOMIC DNA]</scope>
</reference>
<keyword evidence="4" id="KW-1185">Reference proteome</keyword>
<feature type="transmembrane region" description="Helical" evidence="2">
    <location>
        <begin position="59"/>
        <end position="85"/>
    </location>
</feature>
<protein>
    <submittedName>
        <fullName evidence="3">Neurensin-2</fullName>
    </submittedName>
</protein>
<evidence type="ECO:0000313" key="4">
    <source>
        <dbReference type="Proteomes" id="UP000031443"/>
    </source>
</evidence>
<evidence type="ECO:0000256" key="1">
    <source>
        <dbReference type="SAM" id="MobiDB-lite"/>
    </source>
</evidence>
<dbReference type="InterPro" id="IPR024883">
    <property type="entry name" value="Neurensin"/>
</dbReference>
<proteinExistence type="predicted"/>
<feature type="region of interest" description="Disordered" evidence="1">
    <location>
        <begin position="174"/>
        <end position="211"/>
    </location>
</feature>
<dbReference type="OrthoDB" id="5979667at2759"/>
<evidence type="ECO:0000256" key="2">
    <source>
        <dbReference type="SAM" id="Phobius"/>
    </source>
</evidence>
<gene>
    <name evidence="3" type="ORF">UY3_09583</name>
</gene>
<accession>M7BML1</accession>
<dbReference type="GO" id="GO:0007399">
    <property type="term" value="P:nervous system development"/>
    <property type="evidence" value="ECO:0007669"/>
    <property type="project" value="TreeGrafter"/>
</dbReference>
<dbReference type="GO" id="GO:0030133">
    <property type="term" value="C:transport vesicle"/>
    <property type="evidence" value="ECO:0007669"/>
    <property type="project" value="InterPro"/>
</dbReference>
<dbReference type="Proteomes" id="UP000031443">
    <property type="component" value="Unassembled WGS sequence"/>
</dbReference>
<organism evidence="3 4">
    <name type="scientific">Chelonia mydas</name>
    <name type="common">Green sea-turtle</name>
    <name type="synonym">Chelonia agassizi</name>
    <dbReference type="NCBI Taxonomy" id="8469"/>
    <lineage>
        <taxon>Eukaryota</taxon>
        <taxon>Metazoa</taxon>
        <taxon>Chordata</taxon>
        <taxon>Craniata</taxon>
        <taxon>Vertebrata</taxon>
        <taxon>Euteleostomi</taxon>
        <taxon>Archelosauria</taxon>
        <taxon>Testudinata</taxon>
        <taxon>Testudines</taxon>
        <taxon>Cryptodira</taxon>
        <taxon>Durocryptodira</taxon>
        <taxon>Americhelydia</taxon>
        <taxon>Chelonioidea</taxon>
        <taxon>Cheloniidae</taxon>
        <taxon>Chelonia</taxon>
    </lineage>
</organism>
<dbReference type="PANTHER" id="PTHR14796">
    <property type="entry name" value="NEURENSIN 1-RELATED"/>
    <property type="match status" value="1"/>
</dbReference>
<dbReference type="AlphaFoldDB" id="M7BML1"/>